<sequence>MSELPLAHRIKASLRQPKEECSFSIDRDMNTRFDDRCLSYYYLPEPMLNADIDLSGGYKDFIEKDESEPGHLNHFLRALMEHEKTTGSRIKGDIITFRGIMTKLLCLPYNSGDDIDLNLMVFDGQIFIEEDHELTQSKKRAMNERDRLMCYWGYKFEAISMLDKPWSEATRDEIFDRPKTKQVNNIEQYLSIVRTGVGSVKLVLAGEVDGVMDYKPEKPEDPLRHYVELKTSKVIRDEKDARAFERKILKTWAQSFLLGIRKVIYGFRDDNGILKSIEEYRTDELPTLVKSSMFSNPKSKWNGNDAVAFYAAAVEWIKNTVGTQEGVAWRLQYKRGDQKLVLYPLQGPEASQVLDSLILPEFAEWRKSLD</sequence>
<protein>
    <recommendedName>
        <fullName evidence="7">Decapping nuclease</fullName>
        <ecNumber evidence="7">3.6.1.-</ecNumber>
    </recommendedName>
</protein>
<comment type="caution">
    <text evidence="9">The sequence shown here is derived from an EMBL/GenBank/DDBJ whole genome shotgun (WGS) entry which is preliminary data.</text>
</comment>
<comment type="function">
    <text evidence="7">Decapping enzyme for NAD-capped RNAs: specifically hydrolyzes the nicotinamide adenine dinucleotide (NAD) cap from a subset of RNAs by removing the entire NAD moiety from the 5'-end of an NAD-capped RNA.</text>
</comment>
<keyword evidence="7" id="KW-0479">Metal-binding</keyword>
<dbReference type="GO" id="GO:0004518">
    <property type="term" value="F:nuclease activity"/>
    <property type="evidence" value="ECO:0007669"/>
    <property type="project" value="UniProtKB-KW"/>
</dbReference>
<evidence type="ECO:0000313" key="9">
    <source>
        <dbReference type="EMBL" id="KAA8915302.1"/>
    </source>
</evidence>
<evidence type="ECO:0000256" key="4">
    <source>
        <dbReference type="ARBA" id="ARBA00044676"/>
    </source>
</evidence>
<dbReference type="GO" id="GO:0000956">
    <property type="term" value="P:nuclear-transcribed mRNA catabolic process"/>
    <property type="evidence" value="ECO:0007669"/>
    <property type="project" value="TreeGrafter"/>
</dbReference>
<dbReference type="VEuPathDB" id="FungiDB:TRICI_002549"/>
<comment type="cofactor">
    <cofactor evidence="1 7">
        <name>a divalent metal cation</name>
        <dbReference type="ChEBI" id="CHEBI:60240"/>
    </cofactor>
</comment>
<evidence type="ECO:0000259" key="8">
    <source>
        <dbReference type="Pfam" id="PF08652"/>
    </source>
</evidence>
<dbReference type="EMBL" id="SWFS01000178">
    <property type="protein sequence ID" value="KAA8915302.1"/>
    <property type="molecule type" value="Genomic_DNA"/>
</dbReference>
<gene>
    <name evidence="9" type="ORF">TRICI_002549</name>
</gene>
<dbReference type="PANTHER" id="PTHR12395:SF9">
    <property type="entry name" value="DECAPPING AND EXORIBONUCLEASE PROTEIN"/>
    <property type="match status" value="1"/>
</dbReference>
<dbReference type="GO" id="GO:0000166">
    <property type="term" value="F:nucleotide binding"/>
    <property type="evidence" value="ECO:0007669"/>
    <property type="project" value="UniProtKB-KW"/>
</dbReference>
<dbReference type="InterPro" id="IPR013961">
    <property type="entry name" value="RAI1"/>
</dbReference>
<comment type="catalytic activity">
    <reaction evidence="6">
        <text>a 5'-end NAD(+)-phospho-ribonucleoside in mRNA + H2O = a 5'-end phospho-ribonucleoside in mRNA + NAD(+) + H(+)</text>
        <dbReference type="Rhea" id="RHEA:60880"/>
        <dbReference type="Rhea" id="RHEA-COMP:15692"/>
        <dbReference type="Rhea" id="RHEA-COMP:15698"/>
        <dbReference type="ChEBI" id="CHEBI:15377"/>
        <dbReference type="ChEBI" id="CHEBI:15378"/>
        <dbReference type="ChEBI" id="CHEBI:57540"/>
        <dbReference type="ChEBI" id="CHEBI:138282"/>
        <dbReference type="ChEBI" id="CHEBI:144029"/>
    </reaction>
    <physiologicalReaction direction="left-to-right" evidence="6">
        <dbReference type="Rhea" id="RHEA:60881"/>
    </physiologicalReaction>
</comment>
<keyword evidence="10" id="KW-1185">Reference proteome</keyword>
<dbReference type="GO" id="GO:0046872">
    <property type="term" value="F:metal ion binding"/>
    <property type="evidence" value="ECO:0007669"/>
    <property type="project" value="UniProtKB-KW"/>
</dbReference>
<proteinExistence type="inferred from homology"/>
<evidence type="ECO:0000256" key="2">
    <source>
        <dbReference type="ARBA" id="ARBA00006562"/>
    </source>
</evidence>
<keyword evidence="7" id="KW-0539">Nucleus</keyword>
<name>A0A642VBY0_9ASCO</name>
<dbReference type="GO" id="GO:0110155">
    <property type="term" value="P:NAD-cap decapping"/>
    <property type="evidence" value="ECO:0007669"/>
    <property type="project" value="TreeGrafter"/>
</dbReference>
<dbReference type="InterPro" id="IPR039039">
    <property type="entry name" value="RAI1-like_fam"/>
</dbReference>
<comment type="similarity">
    <text evidence="2 7">Belongs to the DXO/Dom3Z family.</text>
</comment>
<comment type="catalytic activity">
    <reaction evidence="4">
        <text>a 5'-end (N(7)-methyl 5'-triphosphoguanosine)-ribonucleoside-ribonucleotide in mRNA + H2O = a (N(7)-methyl 5'-triphosphoguanosine)-nucleoside + a 5'-end phospho-ribonucleoside in mRNA + H(+)</text>
        <dbReference type="Rhea" id="RHEA:66928"/>
        <dbReference type="Rhea" id="RHEA-COMP:15692"/>
        <dbReference type="Rhea" id="RHEA-COMP:17313"/>
        <dbReference type="ChEBI" id="CHEBI:15377"/>
        <dbReference type="ChEBI" id="CHEBI:15378"/>
        <dbReference type="ChEBI" id="CHEBI:138282"/>
        <dbReference type="ChEBI" id="CHEBI:172876"/>
        <dbReference type="ChEBI" id="CHEBI:172877"/>
    </reaction>
    <physiologicalReaction direction="left-to-right" evidence="4">
        <dbReference type="Rhea" id="RHEA:66929"/>
    </physiologicalReaction>
</comment>
<keyword evidence="3 7" id="KW-0540">Nuclease</keyword>
<dbReference type="EC" id="3.6.1.-" evidence="7"/>
<evidence type="ECO:0000256" key="3">
    <source>
        <dbReference type="ARBA" id="ARBA00022722"/>
    </source>
</evidence>
<reference evidence="9" key="1">
    <citation type="journal article" date="2019" name="G3 (Bethesda)">
        <title>Genome Assemblies of Two Rare Opportunistic Yeast Pathogens: Diutina rugosa (syn. Candida rugosa) and Trichomonascus ciferrii (syn. Candida ciferrii).</title>
        <authorList>
            <person name="Mixao V."/>
            <person name="Saus E."/>
            <person name="Hansen A.P."/>
            <person name="Lass-Florl C."/>
            <person name="Gabaldon T."/>
        </authorList>
    </citation>
    <scope>NUCLEOTIDE SEQUENCE</scope>
    <source>
        <strain evidence="9">CBS 4856</strain>
    </source>
</reference>
<evidence type="ECO:0000256" key="1">
    <source>
        <dbReference type="ARBA" id="ARBA00001968"/>
    </source>
</evidence>
<evidence type="ECO:0000256" key="5">
    <source>
        <dbReference type="ARBA" id="ARBA00044692"/>
    </source>
</evidence>
<comment type="catalytic activity">
    <reaction evidence="5">
        <text>a 5'-end triphospho-ribonucleoside in mRNA + H2O = a 5'-end phospho-ribonucleoside in mRNA + diphosphate + H(+)</text>
        <dbReference type="Rhea" id="RHEA:78683"/>
        <dbReference type="Rhea" id="RHEA-COMP:15692"/>
        <dbReference type="Rhea" id="RHEA-COMP:17164"/>
        <dbReference type="ChEBI" id="CHEBI:15377"/>
        <dbReference type="ChEBI" id="CHEBI:15378"/>
        <dbReference type="ChEBI" id="CHEBI:33019"/>
        <dbReference type="ChEBI" id="CHEBI:138282"/>
        <dbReference type="ChEBI" id="CHEBI:167618"/>
    </reaction>
    <physiologicalReaction direction="left-to-right" evidence="5">
        <dbReference type="Rhea" id="RHEA:78684"/>
    </physiologicalReaction>
</comment>
<accession>A0A642VBY0</accession>
<keyword evidence="7" id="KW-0378">Hydrolase</keyword>
<keyword evidence="7" id="KW-0547">Nucleotide-binding</keyword>
<evidence type="ECO:0000313" key="10">
    <source>
        <dbReference type="Proteomes" id="UP000761534"/>
    </source>
</evidence>
<dbReference type="GO" id="GO:0005634">
    <property type="term" value="C:nucleus"/>
    <property type="evidence" value="ECO:0007669"/>
    <property type="project" value="UniProtKB-SubCell"/>
</dbReference>
<evidence type="ECO:0000256" key="6">
    <source>
        <dbReference type="ARBA" id="ARBA00048124"/>
    </source>
</evidence>
<dbReference type="PANTHER" id="PTHR12395">
    <property type="entry name" value="DOM-3 RELATED"/>
    <property type="match status" value="1"/>
</dbReference>
<dbReference type="Pfam" id="PF08652">
    <property type="entry name" value="RAI1"/>
    <property type="match status" value="1"/>
</dbReference>
<dbReference type="GO" id="GO:0003723">
    <property type="term" value="F:RNA binding"/>
    <property type="evidence" value="ECO:0007669"/>
    <property type="project" value="UniProtKB-KW"/>
</dbReference>
<comment type="subcellular location">
    <subcellularLocation>
        <location evidence="7">Nucleus</location>
    </subcellularLocation>
</comment>
<keyword evidence="7" id="KW-0694">RNA-binding</keyword>
<dbReference type="OrthoDB" id="5853397at2759"/>
<dbReference type="GO" id="GO:0034353">
    <property type="term" value="F:mRNA 5'-diphosphatase activity"/>
    <property type="evidence" value="ECO:0007669"/>
    <property type="project" value="TreeGrafter"/>
</dbReference>
<dbReference type="GO" id="GO:0005829">
    <property type="term" value="C:cytosol"/>
    <property type="evidence" value="ECO:0007669"/>
    <property type="project" value="TreeGrafter"/>
</dbReference>
<evidence type="ECO:0000256" key="7">
    <source>
        <dbReference type="RuleBase" id="RU367113"/>
    </source>
</evidence>
<dbReference type="AlphaFoldDB" id="A0A642VBY0"/>
<feature type="domain" description="RAI1-like" evidence="8">
    <location>
        <begin position="15"/>
        <end position="346"/>
    </location>
</feature>
<dbReference type="Proteomes" id="UP000761534">
    <property type="component" value="Unassembled WGS sequence"/>
</dbReference>
<organism evidence="9 10">
    <name type="scientific">Trichomonascus ciferrii</name>
    <dbReference type="NCBI Taxonomy" id="44093"/>
    <lineage>
        <taxon>Eukaryota</taxon>
        <taxon>Fungi</taxon>
        <taxon>Dikarya</taxon>
        <taxon>Ascomycota</taxon>
        <taxon>Saccharomycotina</taxon>
        <taxon>Dipodascomycetes</taxon>
        <taxon>Dipodascales</taxon>
        <taxon>Trichomonascaceae</taxon>
        <taxon>Trichomonascus</taxon>
        <taxon>Trichomonascus ciferrii complex</taxon>
    </lineage>
</organism>